<dbReference type="PANTHER" id="PTHR35596:SF1">
    <property type="entry name" value="MICROBIAL-TYPE PARG CATALYTIC DOMAIN-CONTAINING PROTEIN"/>
    <property type="match status" value="1"/>
</dbReference>
<gene>
    <name evidence="2" type="ORF">GPM918_LOCUS34780</name>
    <name evidence="3" type="ORF">SRO942_LOCUS35486</name>
</gene>
<dbReference type="Proteomes" id="UP000681722">
    <property type="component" value="Unassembled WGS sequence"/>
</dbReference>
<dbReference type="OrthoDB" id="9985428at2759"/>
<dbReference type="InterPro" id="IPR012664">
    <property type="entry name" value="CHP02452"/>
</dbReference>
<feature type="non-terminal residue" evidence="2">
    <location>
        <position position="1"/>
    </location>
</feature>
<organism evidence="2 4">
    <name type="scientific">Didymodactylos carnosus</name>
    <dbReference type="NCBI Taxonomy" id="1234261"/>
    <lineage>
        <taxon>Eukaryota</taxon>
        <taxon>Metazoa</taxon>
        <taxon>Spiralia</taxon>
        <taxon>Gnathifera</taxon>
        <taxon>Rotifera</taxon>
        <taxon>Eurotatoria</taxon>
        <taxon>Bdelloidea</taxon>
        <taxon>Philodinida</taxon>
        <taxon>Philodinidae</taxon>
        <taxon>Didymodactylos</taxon>
    </lineage>
</organism>
<reference evidence="2" key="1">
    <citation type="submission" date="2021-02" db="EMBL/GenBank/DDBJ databases">
        <authorList>
            <person name="Nowell W R."/>
        </authorList>
    </citation>
    <scope>NUCLEOTIDE SEQUENCE</scope>
</reference>
<dbReference type="NCBIfam" id="TIGR02452">
    <property type="entry name" value="TIGR02452 family protein"/>
    <property type="match status" value="1"/>
</dbReference>
<comment type="caution">
    <text evidence="2">The sequence shown here is derived from an EMBL/GenBank/DDBJ whole genome shotgun (WGS) entry which is preliminary data.</text>
</comment>
<evidence type="ECO:0000313" key="4">
    <source>
        <dbReference type="Proteomes" id="UP000663829"/>
    </source>
</evidence>
<evidence type="ECO:0000313" key="3">
    <source>
        <dbReference type="EMBL" id="CAF4325229.1"/>
    </source>
</evidence>
<proteinExistence type="predicted"/>
<dbReference type="EMBL" id="CAJOBC010084994">
    <property type="protein sequence ID" value="CAF4325229.1"/>
    <property type="molecule type" value="Genomic_DNA"/>
</dbReference>
<dbReference type="Gene3D" id="3.40.220.10">
    <property type="entry name" value="Leucine Aminopeptidase, subunit E, domain 1"/>
    <property type="match status" value="1"/>
</dbReference>
<sequence length="1341" mass="155263">GAQEENIFRRTNYYISLDYSLDQNIPYIQHKRSKCDSNGKLEGMSNTMYPIDEFGAIYTNGITIFRDTEDKGYELLSEPLYNMSAIALPAYRNPKTTNNHQQLIDKYAVGTRKKIENLFAIAYKNGHDSLVLSALGCGAFHNPLEHIALIFKNVIEQYAGFFKEIIFAIIDDHNTKKLTNPEGNYIPFKRILDGEIVKPSSILKNRMMIGPYKISNINDNKLAIKSFKIGDIPPCPYAAKCEHILNYKHCREFLHPSICPYGNSCTHNKSQVQTDSRNNIEINNLSDYVHEQFFVHRFECKHGGKCELANKNDQQHLDEYYHPEFCSAGGHCSTTENSHLLTYRHVPICEDGLNCNQYLKKSEQHCKSFRHCKMACDYRGNCIYFNDTNHLTKYEHPFNQPCPFTPYSCKQYIKFLQYNEHNLNQEINKTMYEKLKIHYLKYSHVCSWGRNCTETKSEEHMRNTIHIPRKMCSDLDKCNKLIEDDHLNSFSHPNIRDIRLLCDYSTNKCKDRNIEGHCIKYRHRSFEEPLGVAKSFALNRKINFTSNQNEITNNIKTYYKKTKIEIKSDILNWIRSLQPVHRCTHEIFESIIVHGHVMSRSYMNHLKDPNFVADAANEHNDIRRIVAHRIPSELKLIKDYIFDIISKEYINLKKDKLIQLTDEEINDMDNELNSKPQAINFLNLFKPNEIDIIRSRTIDIAHASITLHKSPLGIGYKPDQDLGTHQHVFSILGPHTGQYYGDIVIVFKHELMLHPDANFTVQAATTFNSGNTYKFRPWVKDPGIQEERWKQFHSSKLHCSIEGYEYSAALELMATTGLEKKQIQVELTDIINRWTSVDSHHIFEAHLPQLIPLNYIDYIYMPKNIFESLSPQIQHNTKQLFRNSLTITENIVSLTQGLGSIQLPDPSRINYQNYIIEQLLNRIKSRIFSLSDARILSTLYSITISIPPTSFKTQVTIPETISKYLSKINRKKNGDDCIYIYFKALKGDFMIILTNDRIDTKKTQQNLQCLTCYVAPIPIDHDTDDCHYPNPWSYINNNPPSVHEIVVEKGEFKVGTNLFHQGCNTDDFISYCLKIKRNTGEVSLIHCGANSIYNHIPLNCTFSKSDIDLTSLEYIHLAAGSQIVAFQNVMIKHQQIDEFHTSYIIEYGNNNSMNCGNSNTKKSNIDSNSTSTHDNSENKCTDILPLVKDLALGNKDNDDSDREKYLTSFNDSVLNSNDDGNSNKQQRLIPCKDSINCLIQYSQSDSHNSRYSHPCRFSELCNRINDKEHTLRYTHIKNDIKQCTSGQNCTQIIDPIHRSQWRHIGLPDFLIPCRFCERCKDRSIEHNKRYSHGELVKLPQS</sequence>
<dbReference type="SUPFAM" id="SSF52949">
    <property type="entry name" value="Macro domain-like"/>
    <property type="match status" value="1"/>
</dbReference>
<dbReference type="InterPro" id="IPR043472">
    <property type="entry name" value="Macro_dom-like"/>
</dbReference>
<accession>A0A815PP78</accession>
<feature type="region of interest" description="Disordered" evidence="1">
    <location>
        <begin position="1158"/>
        <end position="1177"/>
    </location>
</feature>
<keyword evidence="4" id="KW-1185">Reference proteome</keyword>
<name>A0A815PP78_9BILA</name>
<dbReference type="Proteomes" id="UP000663829">
    <property type="component" value="Unassembled WGS sequence"/>
</dbReference>
<dbReference type="EMBL" id="CAJNOQ010019544">
    <property type="protein sequence ID" value="CAF1452297.1"/>
    <property type="molecule type" value="Genomic_DNA"/>
</dbReference>
<evidence type="ECO:0000313" key="2">
    <source>
        <dbReference type="EMBL" id="CAF1452297.1"/>
    </source>
</evidence>
<dbReference type="PANTHER" id="PTHR35596">
    <property type="entry name" value="DUF2263 DOMAIN-CONTAINING PROTEIN"/>
    <property type="match status" value="1"/>
</dbReference>
<feature type="compositionally biased region" description="Polar residues" evidence="1">
    <location>
        <begin position="1160"/>
        <end position="1173"/>
    </location>
</feature>
<protein>
    <recommendedName>
        <fullName evidence="5">Microbial-type PARG catalytic domain-containing protein</fullName>
    </recommendedName>
</protein>
<evidence type="ECO:0008006" key="5">
    <source>
        <dbReference type="Google" id="ProtNLM"/>
    </source>
</evidence>
<evidence type="ECO:0000256" key="1">
    <source>
        <dbReference type="SAM" id="MobiDB-lite"/>
    </source>
</evidence>